<comment type="cofactor">
    <cofactor evidence="1 5 7 8">
        <name>pyridoxal 5'-phosphate</name>
        <dbReference type="ChEBI" id="CHEBI:597326"/>
    </cofactor>
</comment>
<dbReference type="GO" id="GO:0008836">
    <property type="term" value="F:diaminopimelate decarboxylase activity"/>
    <property type="evidence" value="ECO:0007669"/>
    <property type="project" value="UniProtKB-UniRule"/>
</dbReference>
<dbReference type="PROSITE" id="PS00878">
    <property type="entry name" value="ODR_DC_2_1"/>
    <property type="match status" value="1"/>
</dbReference>
<keyword evidence="5 8" id="KW-0457">Lysine biosynthesis</keyword>
<organism evidence="11 12">
    <name type="scientific">Halopenitus persicus</name>
    <dbReference type="NCBI Taxonomy" id="1048396"/>
    <lineage>
        <taxon>Archaea</taxon>
        <taxon>Methanobacteriati</taxon>
        <taxon>Methanobacteriota</taxon>
        <taxon>Stenosarchaea group</taxon>
        <taxon>Halobacteria</taxon>
        <taxon>Halobacteriales</taxon>
        <taxon>Haloferacaceae</taxon>
        <taxon>Halopenitus</taxon>
    </lineage>
</organism>
<dbReference type="GO" id="GO:0009089">
    <property type="term" value="P:lysine biosynthetic process via diaminopimelate"/>
    <property type="evidence" value="ECO:0007669"/>
    <property type="project" value="UniProtKB-UniRule"/>
</dbReference>
<dbReference type="PRINTS" id="PR01181">
    <property type="entry name" value="DAPDCRBXLASE"/>
</dbReference>
<feature type="domain" description="Orn/DAP/Arg decarboxylase 2 N-terminal" evidence="10">
    <location>
        <begin position="78"/>
        <end position="348"/>
    </location>
</feature>
<dbReference type="SUPFAM" id="SSF50621">
    <property type="entry name" value="Alanine racemase C-terminal domain-like"/>
    <property type="match status" value="1"/>
</dbReference>
<feature type="compositionally biased region" description="Polar residues" evidence="9">
    <location>
        <begin position="17"/>
        <end position="26"/>
    </location>
</feature>
<dbReference type="GO" id="GO:0030170">
    <property type="term" value="F:pyridoxal phosphate binding"/>
    <property type="evidence" value="ECO:0007669"/>
    <property type="project" value="UniProtKB-UniRule"/>
</dbReference>
<evidence type="ECO:0000256" key="1">
    <source>
        <dbReference type="ARBA" id="ARBA00001933"/>
    </source>
</evidence>
<evidence type="ECO:0000256" key="4">
    <source>
        <dbReference type="ARBA" id="ARBA00023239"/>
    </source>
</evidence>
<evidence type="ECO:0000313" key="11">
    <source>
        <dbReference type="EMBL" id="SDY33798.1"/>
    </source>
</evidence>
<comment type="pathway">
    <text evidence="5 8">Amino-acid biosynthesis; L-lysine biosynthesis via DAP pathway; L-lysine from DL-2,6-diaminopimelate: step 1/1.</text>
</comment>
<feature type="binding site" evidence="5">
    <location>
        <position position="425"/>
    </location>
    <ligand>
        <name>substrate</name>
    </ligand>
</feature>
<gene>
    <name evidence="5" type="primary">lysA</name>
    <name evidence="11" type="ORF">SAMN05216564_104352</name>
</gene>
<keyword evidence="2 5" id="KW-0210">Decarboxylase</keyword>
<dbReference type="Pfam" id="PF02784">
    <property type="entry name" value="Orn_Arg_deC_N"/>
    <property type="match status" value="1"/>
</dbReference>
<sequence length="537" mass="56654">MSDPTPEDASPTAGTDDATTQSGATQSDATRSSAARSNATDSAESRNPAVRRLADWDADRLGTLADRYGTPLYVIDRDRVRENCARLRDALPDADVRYAVKAHTGQAVLRTVERAGLAAECASAGELERALAAGFPGDRLHYTAVNPPARDLDRVVDRWREHPEITITAGAVDTLDRLAERGFDGRVCLRVTPGVGAGHHEKVRTGAHAKFGVPYDRAASVVREATDRFEVVGIHAHAGSGIDAAGLDRHRELVSRMGALARRLVAPESEGVEDAGADPVALEYVDVGGGFGVPYRDEEPPLDLSAVAAATREAFETALGDAGASTAGDARNDHDLDLVVEPGRYVVADAGVLLTRVNTVKPAPETTVVGVDAGMTDLLRPAMYDAFHPIRNCSAETGAATETDGEVERDDRETVPVTVAGPICETADVFCEDRPLPAPKRGDLLAIGIAGAYGYEMASQYNSRPRPAEVAIGAEKDASAGTDTGSDATDSGPTLVRDRETIADVTAVERRAGYEGLAALEDPARSARGTNATEDDR</sequence>
<dbReference type="PANTHER" id="PTHR43727">
    <property type="entry name" value="DIAMINOPIMELATE DECARBOXYLASE"/>
    <property type="match status" value="1"/>
</dbReference>
<dbReference type="EMBL" id="FNPC01000004">
    <property type="protein sequence ID" value="SDY33798.1"/>
    <property type="molecule type" value="Genomic_DNA"/>
</dbReference>
<dbReference type="PRINTS" id="PR01179">
    <property type="entry name" value="ODADCRBXLASE"/>
</dbReference>
<proteinExistence type="inferred from homology"/>
<feature type="compositionally biased region" description="Polar residues" evidence="9">
    <location>
        <begin position="481"/>
        <end position="492"/>
    </location>
</feature>
<dbReference type="InterPro" id="IPR022644">
    <property type="entry name" value="De-COase2_N"/>
</dbReference>
<evidence type="ECO:0000256" key="6">
    <source>
        <dbReference type="NCBIfam" id="TIGR01048"/>
    </source>
</evidence>
<dbReference type="EC" id="4.1.1.20" evidence="5 6"/>
<name>A0A1H3J2Z6_9EURY</name>
<dbReference type="InterPro" id="IPR029066">
    <property type="entry name" value="PLP-binding_barrel"/>
</dbReference>
<feature type="compositionally biased region" description="Low complexity" evidence="9">
    <location>
        <begin position="27"/>
        <end position="42"/>
    </location>
</feature>
<evidence type="ECO:0000256" key="8">
    <source>
        <dbReference type="RuleBase" id="RU003738"/>
    </source>
</evidence>
<feature type="region of interest" description="Disordered" evidence="9">
    <location>
        <begin position="514"/>
        <end position="537"/>
    </location>
</feature>
<evidence type="ECO:0000256" key="7">
    <source>
        <dbReference type="PIRSR" id="PIRSR600183-50"/>
    </source>
</evidence>
<reference evidence="12" key="1">
    <citation type="submission" date="2016-10" db="EMBL/GenBank/DDBJ databases">
        <authorList>
            <person name="Varghese N."/>
            <person name="Submissions S."/>
        </authorList>
    </citation>
    <scope>NUCLEOTIDE SEQUENCE [LARGE SCALE GENOMIC DNA]</scope>
    <source>
        <strain evidence="12">DC30,IBRC 10041,KCTC 4046</strain>
    </source>
</reference>
<dbReference type="InterPro" id="IPR002986">
    <property type="entry name" value="DAP_deCOOHase_LysA"/>
</dbReference>
<feature type="binding site" evidence="5">
    <location>
        <position position="453"/>
    </location>
    <ligand>
        <name>pyridoxal 5'-phosphate</name>
        <dbReference type="ChEBI" id="CHEBI:597326"/>
    </ligand>
</feature>
<evidence type="ECO:0000256" key="9">
    <source>
        <dbReference type="SAM" id="MobiDB-lite"/>
    </source>
</evidence>
<evidence type="ECO:0000256" key="5">
    <source>
        <dbReference type="HAMAP-Rule" id="MF_02120"/>
    </source>
</evidence>
<feature type="region of interest" description="Disordered" evidence="9">
    <location>
        <begin position="1"/>
        <end position="48"/>
    </location>
</feature>
<feature type="modified residue" description="N6-(pyridoxal phosphate)lysine" evidence="5 7">
    <location>
        <position position="101"/>
    </location>
</feature>
<keyword evidence="4 5" id="KW-0456">Lyase</keyword>
<dbReference type="CDD" id="cd06828">
    <property type="entry name" value="PLPDE_III_DapDC"/>
    <property type="match status" value="1"/>
</dbReference>
<protein>
    <recommendedName>
        <fullName evidence="5 6">Diaminopimelate decarboxylase</fullName>
        <shortName evidence="5">DAP decarboxylase</shortName>
        <shortName evidence="5">DAPDC</shortName>
        <ecNumber evidence="5 6">4.1.1.20</ecNumber>
    </recommendedName>
</protein>
<evidence type="ECO:0000256" key="2">
    <source>
        <dbReference type="ARBA" id="ARBA00022793"/>
    </source>
</evidence>
<dbReference type="AlphaFoldDB" id="A0A1H3J2Z6"/>
<keyword evidence="12" id="KW-1185">Reference proteome</keyword>
<feature type="compositionally biased region" description="Polar residues" evidence="9">
    <location>
        <begin position="528"/>
        <end position="537"/>
    </location>
</feature>
<dbReference type="NCBIfam" id="TIGR01048">
    <property type="entry name" value="lysA"/>
    <property type="match status" value="1"/>
</dbReference>
<dbReference type="Proteomes" id="UP000199079">
    <property type="component" value="Unassembled WGS sequence"/>
</dbReference>
<evidence type="ECO:0000256" key="3">
    <source>
        <dbReference type="ARBA" id="ARBA00022898"/>
    </source>
</evidence>
<dbReference type="InterPro" id="IPR009006">
    <property type="entry name" value="Ala_racemase/Decarboxylase_C"/>
</dbReference>
<evidence type="ECO:0000259" key="10">
    <source>
        <dbReference type="Pfam" id="PF02784"/>
    </source>
</evidence>
<feature type="active site" description="Proton donor" evidence="7">
    <location>
        <position position="424"/>
    </location>
</feature>
<comment type="function">
    <text evidence="5">Specifically catalyzes the decarboxylation of meso-diaminopimelate (meso-DAP) to L-lysine.</text>
</comment>
<comment type="catalytic activity">
    <reaction evidence="5 8">
        <text>meso-2,6-diaminopimelate + H(+) = L-lysine + CO2</text>
        <dbReference type="Rhea" id="RHEA:15101"/>
        <dbReference type="ChEBI" id="CHEBI:15378"/>
        <dbReference type="ChEBI" id="CHEBI:16526"/>
        <dbReference type="ChEBI" id="CHEBI:32551"/>
        <dbReference type="ChEBI" id="CHEBI:57791"/>
        <dbReference type="EC" id="4.1.1.20"/>
    </reaction>
</comment>
<dbReference type="HAMAP" id="MF_02120">
    <property type="entry name" value="LysA"/>
    <property type="match status" value="1"/>
</dbReference>
<dbReference type="InterPro" id="IPR022657">
    <property type="entry name" value="De-COase2_CS"/>
</dbReference>
<accession>A0A1H3J2Z6</accession>
<comment type="similarity">
    <text evidence="5">Belongs to the Orn/Lys/Arg decarboxylase class-II family. LysA subfamily.</text>
</comment>
<dbReference type="OrthoDB" id="18565at2157"/>
<dbReference type="InterPro" id="IPR000183">
    <property type="entry name" value="Orn/DAP/Arg_de-COase"/>
</dbReference>
<feature type="binding site" evidence="5">
    <location>
        <position position="380"/>
    </location>
    <ligand>
        <name>substrate</name>
    </ligand>
</feature>
<comment type="subunit">
    <text evidence="5">Homodimer.</text>
</comment>
<dbReference type="Gene3D" id="3.20.20.10">
    <property type="entry name" value="Alanine racemase"/>
    <property type="match status" value="1"/>
</dbReference>
<feature type="binding site" evidence="5">
    <location>
        <position position="290"/>
    </location>
    <ligand>
        <name>pyridoxal 5'-phosphate</name>
        <dbReference type="ChEBI" id="CHEBI:597326"/>
    </ligand>
</feature>
<dbReference type="InterPro" id="IPR022653">
    <property type="entry name" value="De-COase2_pyr-phos_BS"/>
</dbReference>
<dbReference type="PANTHER" id="PTHR43727:SF2">
    <property type="entry name" value="GROUP IV DECARBOXYLASE"/>
    <property type="match status" value="1"/>
</dbReference>
<feature type="binding site" evidence="5">
    <location>
        <position position="344"/>
    </location>
    <ligand>
        <name>substrate</name>
    </ligand>
</feature>
<keyword evidence="3 5" id="KW-0663">Pyridoxal phosphate</keyword>
<dbReference type="PROSITE" id="PS00879">
    <property type="entry name" value="ODR_DC_2_2"/>
    <property type="match status" value="1"/>
</dbReference>
<feature type="binding site" evidence="5">
    <location>
        <begin position="341"/>
        <end position="344"/>
    </location>
    <ligand>
        <name>pyridoxal 5'-phosphate</name>
        <dbReference type="ChEBI" id="CHEBI:597326"/>
    </ligand>
</feature>
<feature type="binding site" evidence="5">
    <location>
        <position position="453"/>
    </location>
    <ligand>
        <name>substrate</name>
    </ligand>
</feature>
<keyword evidence="5" id="KW-0028">Amino-acid biosynthesis</keyword>
<feature type="binding site" evidence="5">
    <location>
        <position position="384"/>
    </location>
    <ligand>
        <name>substrate</name>
    </ligand>
</feature>
<dbReference type="Gene3D" id="2.40.37.10">
    <property type="entry name" value="Lyase, Ornithine Decarboxylase, Chain A, domain 1"/>
    <property type="match status" value="1"/>
</dbReference>
<dbReference type="RefSeq" id="WP_092732336.1">
    <property type="nucleotide sequence ID" value="NZ_FNPC01000004.1"/>
</dbReference>
<evidence type="ECO:0000313" key="12">
    <source>
        <dbReference type="Proteomes" id="UP000199079"/>
    </source>
</evidence>
<feature type="region of interest" description="Disordered" evidence="9">
    <location>
        <begin position="477"/>
        <end position="502"/>
    </location>
</feature>
<dbReference type="SUPFAM" id="SSF51419">
    <property type="entry name" value="PLP-binding barrel"/>
    <property type="match status" value="1"/>
</dbReference>
<dbReference type="UniPathway" id="UPA00034">
    <property type="reaction ID" value="UER00027"/>
</dbReference>